<evidence type="ECO:0000259" key="5">
    <source>
        <dbReference type="PROSITE" id="PS50887"/>
    </source>
</evidence>
<feature type="transmembrane region" description="Helical" evidence="4">
    <location>
        <begin position="135"/>
        <end position="152"/>
    </location>
</feature>
<name>A0A831K3B8_9GAMM</name>
<dbReference type="SUPFAM" id="SSF55073">
    <property type="entry name" value="Nucleotide cyclase"/>
    <property type="match status" value="1"/>
</dbReference>
<dbReference type="GO" id="GO:1902201">
    <property type="term" value="P:negative regulation of bacterial-type flagellum-dependent cell motility"/>
    <property type="evidence" value="ECO:0007669"/>
    <property type="project" value="TreeGrafter"/>
</dbReference>
<evidence type="ECO:0000313" key="6">
    <source>
        <dbReference type="EMBL" id="HDK38026.1"/>
    </source>
</evidence>
<dbReference type="SMART" id="SM00267">
    <property type="entry name" value="GGDEF"/>
    <property type="match status" value="1"/>
</dbReference>
<dbReference type="EMBL" id="DRCV01000147">
    <property type="protein sequence ID" value="HDK38026.1"/>
    <property type="molecule type" value="Genomic_DNA"/>
</dbReference>
<dbReference type="InterPro" id="IPR000160">
    <property type="entry name" value="GGDEF_dom"/>
</dbReference>
<dbReference type="Gene3D" id="3.30.70.270">
    <property type="match status" value="1"/>
</dbReference>
<feature type="transmembrane region" description="Helical" evidence="4">
    <location>
        <begin position="40"/>
        <end position="58"/>
    </location>
</feature>
<accession>A0A831K3B8</accession>
<protein>
    <recommendedName>
        <fullName evidence="2">diguanylate cyclase</fullName>
        <ecNumber evidence="2">2.7.7.65</ecNumber>
    </recommendedName>
</protein>
<evidence type="ECO:0000256" key="1">
    <source>
        <dbReference type="ARBA" id="ARBA00001946"/>
    </source>
</evidence>
<keyword evidence="4" id="KW-1133">Transmembrane helix</keyword>
<dbReference type="AlphaFoldDB" id="A0A831K3B8"/>
<dbReference type="PROSITE" id="PS50887">
    <property type="entry name" value="GGDEF"/>
    <property type="match status" value="1"/>
</dbReference>
<dbReference type="Pfam" id="PF00990">
    <property type="entry name" value="GGDEF"/>
    <property type="match status" value="1"/>
</dbReference>
<dbReference type="GO" id="GO:0005886">
    <property type="term" value="C:plasma membrane"/>
    <property type="evidence" value="ECO:0007669"/>
    <property type="project" value="TreeGrafter"/>
</dbReference>
<dbReference type="InterPro" id="IPR029787">
    <property type="entry name" value="Nucleotide_cyclase"/>
</dbReference>
<evidence type="ECO:0000256" key="2">
    <source>
        <dbReference type="ARBA" id="ARBA00012528"/>
    </source>
</evidence>
<dbReference type="NCBIfam" id="TIGR00254">
    <property type="entry name" value="GGDEF"/>
    <property type="match status" value="1"/>
</dbReference>
<keyword evidence="4" id="KW-0812">Transmembrane</keyword>
<dbReference type="GO" id="GO:0052621">
    <property type="term" value="F:diguanylate cyclase activity"/>
    <property type="evidence" value="ECO:0007669"/>
    <property type="project" value="UniProtKB-EC"/>
</dbReference>
<dbReference type="InterPro" id="IPR050469">
    <property type="entry name" value="Diguanylate_Cyclase"/>
</dbReference>
<dbReference type="GO" id="GO:0043709">
    <property type="term" value="P:cell adhesion involved in single-species biofilm formation"/>
    <property type="evidence" value="ECO:0007669"/>
    <property type="project" value="TreeGrafter"/>
</dbReference>
<organism evidence="6">
    <name type="scientific">Thiolapillus brandeum</name>
    <dbReference type="NCBI Taxonomy" id="1076588"/>
    <lineage>
        <taxon>Bacteria</taxon>
        <taxon>Pseudomonadati</taxon>
        <taxon>Pseudomonadota</taxon>
        <taxon>Gammaproteobacteria</taxon>
        <taxon>Chromatiales</taxon>
        <taxon>Sedimenticolaceae</taxon>
        <taxon>Thiolapillus</taxon>
    </lineage>
</organism>
<sequence length="389" mass="43282">MPSSANHKDGRSSQGKIIDEQHLSLLAKAEALRLLYNQSFPAVFVSLLTALILCAILWPVQQKKLLAGWFIILGLSALARIFLFVRYWRTKPQGNAILGWEKTYFITLMASSLIWGLGVLFILPKDSLEHQIATYFILIGMAGGAISVYSAHRAMTLATTAVITLPITLWAFLQNAMLLKLMAIAAALFMLSIIRSGKVLSSTMMKSFYLTHQLKELNEVAEQLARLDELTGIANRRAFYEQGQMMLKSSHVDRKILALILLDLDFFKKVNDSYGHAAGDHVLKWVGQILRENVRDTDVSARLGGEEFAVLLPISEPIEAVRMAERIRQAITETAFVLDDAKTHVTASLGISWDKPDLDSLFRDADKALYHAKAGGRNQVVSADQVEPQ</sequence>
<comment type="cofactor">
    <cofactor evidence="1">
        <name>Mg(2+)</name>
        <dbReference type="ChEBI" id="CHEBI:18420"/>
    </cofactor>
</comment>
<keyword evidence="4" id="KW-0472">Membrane</keyword>
<dbReference type="InterPro" id="IPR043128">
    <property type="entry name" value="Rev_trsase/Diguanyl_cyclase"/>
</dbReference>
<dbReference type="FunFam" id="3.30.70.270:FF:000001">
    <property type="entry name" value="Diguanylate cyclase domain protein"/>
    <property type="match status" value="1"/>
</dbReference>
<evidence type="ECO:0000256" key="4">
    <source>
        <dbReference type="SAM" id="Phobius"/>
    </source>
</evidence>
<comment type="caution">
    <text evidence="6">The sequence shown here is derived from an EMBL/GenBank/DDBJ whole genome shotgun (WGS) entry which is preliminary data.</text>
</comment>
<dbReference type="PANTHER" id="PTHR45138:SF9">
    <property type="entry name" value="DIGUANYLATE CYCLASE DGCM-RELATED"/>
    <property type="match status" value="1"/>
</dbReference>
<feature type="domain" description="GGDEF" evidence="5">
    <location>
        <begin position="255"/>
        <end position="385"/>
    </location>
</feature>
<dbReference type="Proteomes" id="UP000885822">
    <property type="component" value="Unassembled WGS sequence"/>
</dbReference>
<reference evidence="6" key="1">
    <citation type="journal article" date="2020" name="mSystems">
        <title>Genome- and Community-Level Interaction Insights into Carbon Utilization and Element Cycling Functions of Hydrothermarchaeota in Hydrothermal Sediment.</title>
        <authorList>
            <person name="Zhou Z."/>
            <person name="Liu Y."/>
            <person name="Xu W."/>
            <person name="Pan J."/>
            <person name="Luo Z.H."/>
            <person name="Li M."/>
        </authorList>
    </citation>
    <scope>NUCLEOTIDE SEQUENCE [LARGE SCALE GENOMIC DNA]</scope>
    <source>
        <strain evidence="6">HyVt-26</strain>
    </source>
</reference>
<comment type="catalytic activity">
    <reaction evidence="3">
        <text>2 GTP = 3',3'-c-di-GMP + 2 diphosphate</text>
        <dbReference type="Rhea" id="RHEA:24898"/>
        <dbReference type="ChEBI" id="CHEBI:33019"/>
        <dbReference type="ChEBI" id="CHEBI:37565"/>
        <dbReference type="ChEBI" id="CHEBI:58805"/>
        <dbReference type="EC" id="2.7.7.65"/>
    </reaction>
</comment>
<feature type="transmembrane region" description="Helical" evidence="4">
    <location>
        <begin position="65"/>
        <end position="84"/>
    </location>
</feature>
<feature type="transmembrane region" description="Helical" evidence="4">
    <location>
        <begin position="172"/>
        <end position="194"/>
    </location>
</feature>
<dbReference type="CDD" id="cd01949">
    <property type="entry name" value="GGDEF"/>
    <property type="match status" value="1"/>
</dbReference>
<feature type="transmembrane region" description="Helical" evidence="4">
    <location>
        <begin position="104"/>
        <end position="123"/>
    </location>
</feature>
<dbReference type="EC" id="2.7.7.65" evidence="2"/>
<evidence type="ECO:0000256" key="3">
    <source>
        <dbReference type="ARBA" id="ARBA00034247"/>
    </source>
</evidence>
<proteinExistence type="predicted"/>
<gene>
    <name evidence="6" type="ORF">ENG92_03310</name>
</gene>
<dbReference type="PANTHER" id="PTHR45138">
    <property type="entry name" value="REGULATORY COMPONENTS OF SENSORY TRANSDUCTION SYSTEM"/>
    <property type="match status" value="1"/>
</dbReference>